<keyword evidence="3" id="KW-0812">Transmembrane</keyword>
<sequence>MRISYIVLGLSLGLILINTCLANKKEDGFESFMNRVLDNSNPIKIKMLELESEGYKAKQTDYFYLPKVSATSKLKHGDANVNSSLTATSLIYDSALNHRFNEKELKLKVSQLNLNKEKDELYASITNNLLSIHFLNELTKKTANLNKNSKEIFDLIDRRYKNGVAKSSDLEQAMLLMQRIDIEQKNIEKEIMQYKSNIELISGLDYPVNGVSLPKNFIKNIHNIKIQNDQSIQNNIEYNILKIQANVIKENAQQQDPFFNVNLIAEERYLNQSRNHSESYVGVELKLNIFDIDKKLNELSQLKLYEAAKGKVDYKHSEMTAKVKNLNIIATSNEIEINNLKNQRDTLSSMIKSQEREYDISQSSFYEMVNTLFDMLTIERRITESMIADMKNKMEYIQLTGKLAEIENPS</sequence>
<dbReference type="PANTHER" id="PTHR30026">
    <property type="entry name" value="OUTER MEMBRANE PROTEIN TOLC"/>
    <property type="match status" value="1"/>
</dbReference>
<name>A0AAV3MAN7_9GAMM</name>
<dbReference type="EMBL" id="JALD01000005">
    <property type="protein sequence ID" value="EUD12745.1"/>
    <property type="molecule type" value="Genomic_DNA"/>
</dbReference>
<gene>
    <name evidence="7" type="ORF">HMPREF1563_2383</name>
</gene>
<accession>A0AAV3MAN7</accession>
<dbReference type="GO" id="GO:0009279">
    <property type="term" value="C:cell outer membrane"/>
    <property type="evidence" value="ECO:0007669"/>
    <property type="project" value="UniProtKB-SubCell"/>
</dbReference>
<evidence type="ECO:0000313" key="7">
    <source>
        <dbReference type="EMBL" id="EUD12745.1"/>
    </source>
</evidence>
<dbReference type="Proteomes" id="UP000022311">
    <property type="component" value="Unassembled WGS sequence"/>
</dbReference>
<dbReference type="SUPFAM" id="SSF56954">
    <property type="entry name" value="Outer membrane efflux proteins (OEP)"/>
    <property type="match status" value="1"/>
</dbReference>
<dbReference type="Gene3D" id="1.20.1600.10">
    <property type="entry name" value="Outer membrane efflux proteins (OEP)"/>
    <property type="match status" value="1"/>
</dbReference>
<organism evidence="7 8">
    <name type="scientific">Providencia alcalifaciens 205/92</name>
    <dbReference type="NCBI Taxonomy" id="1256988"/>
    <lineage>
        <taxon>Bacteria</taxon>
        <taxon>Pseudomonadati</taxon>
        <taxon>Pseudomonadota</taxon>
        <taxon>Gammaproteobacteria</taxon>
        <taxon>Enterobacterales</taxon>
        <taxon>Morganellaceae</taxon>
        <taxon>Providencia</taxon>
    </lineage>
</organism>
<reference evidence="7 8" key="1">
    <citation type="submission" date="2014-01" db="EMBL/GenBank/DDBJ databases">
        <authorList>
            <person name="Durkin A.S."/>
            <person name="McCorrison J."/>
            <person name="Torralba M."/>
            <person name="Gillis M."/>
            <person name="Haft D.H."/>
            <person name="Methe B."/>
            <person name="Sutton G."/>
            <person name="Nelson K.E."/>
        </authorList>
    </citation>
    <scope>NUCLEOTIDE SEQUENCE [LARGE SCALE GENOMIC DNA]</scope>
    <source>
        <strain evidence="7 8">205/92</strain>
    </source>
</reference>
<evidence type="ECO:0000256" key="1">
    <source>
        <dbReference type="ARBA" id="ARBA00004442"/>
    </source>
</evidence>
<keyword evidence="5" id="KW-0998">Cell outer membrane</keyword>
<evidence type="ECO:0000256" key="5">
    <source>
        <dbReference type="ARBA" id="ARBA00023237"/>
    </source>
</evidence>
<dbReference type="InterPro" id="IPR051906">
    <property type="entry name" value="TolC-like"/>
</dbReference>
<evidence type="ECO:0000313" key="8">
    <source>
        <dbReference type="Proteomes" id="UP000022311"/>
    </source>
</evidence>
<dbReference type="GO" id="GO:0015288">
    <property type="term" value="F:porin activity"/>
    <property type="evidence" value="ECO:0007669"/>
    <property type="project" value="TreeGrafter"/>
</dbReference>
<feature type="coiled-coil region" evidence="6">
    <location>
        <begin position="170"/>
        <end position="197"/>
    </location>
</feature>
<keyword evidence="6" id="KW-0175">Coiled coil</keyword>
<evidence type="ECO:0000256" key="6">
    <source>
        <dbReference type="SAM" id="Coils"/>
    </source>
</evidence>
<dbReference type="RefSeq" id="WP_036959853.1">
    <property type="nucleotide sequence ID" value="NZ_JALD01000005.1"/>
</dbReference>
<keyword evidence="4" id="KW-0472">Membrane</keyword>
<dbReference type="PANTHER" id="PTHR30026:SF20">
    <property type="entry name" value="OUTER MEMBRANE PROTEIN TOLC"/>
    <property type="match status" value="1"/>
</dbReference>
<dbReference type="AlphaFoldDB" id="A0AAV3MAN7"/>
<dbReference type="GO" id="GO:1990281">
    <property type="term" value="C:efflux pump complex"/>
    <property type="evidence" value="ECO:0007669"/>
    <property type="project" value="TreeGrafter"/>
</dbReference>
<evidence type="ECO:0000256" key="3">
    <source>
        <dbReference type="ARBA" id="ARBA00022692"/>
    </source>
</evidence>
<keyword evidence="2" id="KW-1134">Transmembrane beta strand</keyword>
<protein>
    <submittedName>
        <fullName evidence="7">Outer membrane efflux protein</fullName>
    </submittedName>
</protein>
<comment type="subcellular location">
    <subcellularLocation>
        <location evidence="1">Cell outer membrane</location>
    </subcellularLocation>
</comment>
<comment type="caution">
    <text evidence="7">The sequence shown here is derived from an EMBL/GenBank/DDBJ whole genome shotgun (WGS) entry which is preliminary data.</text>
</comment>
<proteinExistence type="predicted"/>
<evidence type="ECO:0000256" key="2">
    <source>
        <dbReference type="ARBA" id="ARBA00022452"/>
    </source>
</evidence>
<evidence type="ECO:0000256" key="4">
    <source>
        <dbReference type="ARBA" id="ARBA00023136"/>
    </source>
</evidence>
<dbReference type="GO" id="GO:0015562">
    <property type="term" value="F:efflux transmembrane transporter activity"/>
    <property type="evidence" value="ECO:0007669"/>
    <property type="project" value="InterPro"/>
</dbReference>